<evidence type="ECO:0000313" key="3">
    <source>
        <dbReference type="EMBL" id="CAK0763625.1"/>
    </source>
</evidence>
<feature type="chain" id="PRO_5043707270" description="Protein S-acyltransferase" evidence="2">
    <location>
        <begin position="22"/>
        <end position="206"/>
    </location>
</feature>
<comment type="caution">
    <text evidence="3">The sequence shown here is derived from an EMBL/GenBank/DDBJ whole genome shotgun (WGS) entry which is preliminary data.</text>
</comment>
<name>A0AAV1HZF9_9CHLO</name>
<evidence type="ECO:0000313" key="4">
    <source>
        <dbReference type="Proteomes" id="UP001314263"/>
    </source>
</evidence>
<feature type="transmembrane region" description="Helical" evidence="1">
    <location>
        <begin position="37"/>
        <end position="61"/>
    </location>
</feature>
<reference evidence="3 4" key="1">
    <citation type="submission" date="2023-10" db="EMBL/GenBank/DDBJ databases">
        <authorList>
            <person name="Maclean D."/>
            <person name="Macfadyen A."/>
        </authorList>
    </citation>
    <scope>NUCLEOTIDE SEQUENCE [LARGE SCALE GENOMIC DNA]</scope>
</reference>
<keyword evidence="1" id="KW-0812">Transmembrane</keyword>
<dbReference type="InterPro" id="IPR039859">
    <property type="entry name" value="PFA4/ZDH16/20/ERF2-like"/>
</dbReference>
<evidence type="ECO:0008006" key="5">
    <source>
        <dbReference type="Google" id="ProtNLM"/>
    </source>
</evidence>
<organism evidence="3 4">
    <name type="scientific">Coccomyxa viridis</name>
    <dbReference type="NCBI Taxonomy" id="1274662"/>
    <lineage>
        <taxon>Eukaryota</taxon>
        <taxon>Viridiplantae</taxon>
        <taxon>Chlorophyta</taxon>
        <taxon>core chlorophytes</taxon>
        <taxon>Trebouxiophyceae</taxon>
        <taxon>Trebouxiophyceae incertae sedis</taxon>
        <taxon>Coccomyxaceae</taxon>
        <taxon>Coccomyxa</taxon>
    </lineage>
</organism>
<dbReference type="AlphaFoldDB" id="A0AAV1HZF9"/>
<feature type="signal peptide" evidence="2">
    <location>
        <begin position="1"/>
        <end position="21"/>
    </location>
</feature>
<dbReference type="PANTHER" id="PTHR12246">
    <property type="entry name" value="PALMITOYLTRANSFERASE ZDHHC16"/>
    <property type="match status" value="1"/>
</dbReference>
<keyword evidence="1" id="KW-0472">Membrane</keyword>
<protein>
    <recommendedName>
        <fullName evidence="5">Protein S-acyltransferase</fullName>
    </recommendedName>
</protein>
<accession>A0AAV1HZF9</accession>
<keyword evidence="2" id="KW-0732">Signal</keyword>
<gene>
    <name evidence="3" type="ORF">CVIRNUC_003077</name>
</gene>
<proteinExistence type="predicted"/>
<dbReference type="EMBL" id="CAUYUE010000004">
    <property type="protein sequence ID" value="CAK0763625.1"/>
    <property type="molecule type" value="Genomic_DNA"/>
</dbReference>
<evidence type="ECO:0000256" key="1">
    <source>
        <dbReference type="SAM" id="Phobius"/>
    </source>
</evidence>
<keyword evidence="1" id="KW-1133">Transmembrane helix</keyword>
<dbReference type="GO" id="GO:0016409">
    <property type="term" value="F:palmitoyltransferase activity"/>
    <property type="evidence" value="ECO:0007669"/>
    <property type="project" value="InterPro"/>
</dbReference>
<keyword evidence="4" id="KW-1185">Reference proteome</keyword>
<dbReference type="Proteomes" id="UP001314263">
    <property type="component" value="Unassembled WGS sequence"/>
</dbReference>
<sequence>MSLILGVSCLWLTAIFMPVYASRGWVTAAAHLTLGAVLLGNVLFNYIMCIITCPGTTLTAVKEANSMWQRLVGPFGPLQPKIAQAMVLAFAISASAAFALGILFLWHAYLIFTAQGTIDFLNNWKHKRLLATEGHKWRNPHDHGMLANWKETFDAHGRCWWIKWLLPGWRKKRGNPVQFIDGQPVQVYHGLPVSTSMRSDDFDSMV</sequence>
<evidence type="ECO:0000256" key="2">
    <source>
        <dbReference type="SAM" id="SignalP"/>
    </source>
</evidence>
<feature type="transmembrane region" description="Helical" evidence="1">
    <location>
        <begin position="82"/>
        <end position="106"/>
    </location>
</feature>